<dbReference type="Proteomes" id="UP001158576">
    <property type="component" value="Chromosome 2"/>
</dbReference>
<keyword evidence="2" id="KW-1015">Disulfide bond</keyword>
<keyword evidence="3" id="KW-0812">Transmembrane</keyword>
<dbReference type="InterPro" id="IPR042235">
    <property type="entry name" value="ZP-C_dom"/>
</dbReference>
<gene>
    <name evidence="6" type="ORF">OKIOD_LOCUS15591</name>
</gene>
<keyword evidence="3" id="KW-0472">Membrane</keyword>
<evidence type="ECO:0000313" key="6">
    <source>
        <dbReference type="EMBL" id="CAG5112633.1"/>
    </source>
</evidence>
<dbReference type="PANTHER" id="PTHR14002">
    <property type="entry name" value="ENDOGLIN/TGF-BETA RECEPTOR TYPE III"/>
    <property type="match status" value="1"/>
</dbReference>
<keyword evidence="7" id="KW-1185">Reference proteome</keyword>
<evidence type="ECO:0000256" key="1">
    <source>
        <dbReference type="ARBA" id="ARBA00022729"/>
    </source>
</evidence>
<sequence length="418" mass="46690">MVMFKGLVGLGLAAVGAAFDFSVEQRSIEVPRIGTDVNVTCGGKEIAITVSPQYIQRNSMWLRDGSFLSLNDPECGGEKDDDGNVVLKIRDDFTKCNMLVEEVTGINGKNETYVSDYKFTNVLKHDASESAAIARELDLLEFNCVYPTEQITSNYMQPWIKTQALRTKVRNLKGDMRLFKNENYTDFYTAPPVLALDDVLYVEVNLERPLITDIAKNSELVVVMEKCWGTPVADRDNTMRYYMIQDACPVAGDTSLKVHSNGVSLQGRFDLKMFKFIGDDLNDVWLHCSVRACEATNAEDCVPQCGQNGNRRRRSTGSNNSKGLNYVSLEAVLLADLPIQRLQEHTEEFEILDRIIISKGSVTVLTPGTVSFNVMLCVVALISILAVVFSITCLIARRKRDMMKALTESSNFSSQDLY</sequence>
<evidence type="ECO:0000259" key="5">
    <source>
        <dbReference type="SMART" id="SM00241"/>
    </source>
</evidence>
<accession>A0ABN7T6K2</accession>
<keyword evidence="1 4" id="KW-0732">Signal</keyword>
<dbReference type="EMBL" id="OU015567">
    <property type="protein sequence ID" value="CAG5112633.1"/>
    <property type="molecule type" value="Genomic_DNA"/>
</dbReference>
<dbReference type="Gene3D" id="2.60.40.4100">
    <property type="entry name" value="Zona pellucida, ZP-C domain"/>
    <property type="match status" value="1"/>
</dbReference>
<evidence type="ECO:0000256" key="3">
    <source>
        <dbReference type="SAM" id="Phobius"/>
    </source>
</evidence>
<feature type="chain" id="PRO_5046019475" evidence="4">
    <location>
        <begin position="19"/>
        <end position="418"/>
    </location>
</feature>
<dbReference type="Gene3D" id="2.60.40.3210">
    <property type="entry name" value="Zona pellucida, ZP-N domain"/>
    <property type="match status" value="1"/>
</dbReference>
<proteinExistence type="predicted"/>
<feature type="domain" description="ZP" evidence="5">
    <location>
        <begin position="40"/>
        <end position="308"/>
    </location>
</feature>
<evidence type="ECO:0000256" key="2">
    <source>
        <dbReference type="ARBA" id="ARBA00023157"/>
    </source>
</evidence>
<keyword evidence="3" id="KW-1133">Transmembrane helix</keyword>
<dbReference type="SMART" id="SM00241">
    <property type="entry name" value="ZP"/>
    <property type="match status" value="1"/>
</dbReference>
<dbReference type="PANTHER" id="PTHR14002:SF20">
    <property type="entry name" value="ZONA PELLUCIDA-LIKE DOMAIN-CONTAINING PROTEIN 1"/>
    <property type="match status" value="1"/>
</dbReference>
<evidence type="ECO:0000256" key="4">
    <source>
        <dbReference type="SAM" id="SignalP"/>
    </source>
</evidence>
<organism evidence="6 7">
    <name type="scientific">Oikopleura dioica</name>
    <name type="common">Tunicate</name>
    <dbReference type="NCBI Taxonomy" id="34765"/>
    <lineage>
        <taxon>Eukaryota</taxon>
        <taxon>Metazoa</taxon>
        <taxon>Chordata</taxon>
        <taxon>Tunicata</taxon>
        <taxon>Appendicularia</taxon>
        <taxon>Copelata</taxon>
        <taxon>Oikopleuridae</taxon>
        <taxon>Oikopleura</taxon>
    </lineage>
</organism>
<feature type="transmembrane region" description="Helical" evidence="3">
    <location>
        <begin position="372"/>
        <end position="396"/>
    </location>
</feature>
<feature type="signal peptide" evidence="4">
    <location>
        <begin position="1"/>
        <end position="18"/>
    </location>
</feature>
<dbReference type="InterPro" id="IPR055355">
    <property type="entry name" value="ZP-C"/>
</dbReference>
<reference evidence="6 7" key="1">
    <citation type="submission" date="2021-04" db="EMBL/GenBank/DDBJ databases">
        <authorList>
            <person name="Bliznina A."/>
        </authorList>
    </citation>
    <scope>NUCLEOTIDE SEQUENCE [LARGE SCALE GENOMIC DNA]</scope>
</reference>
<dbReference type="Pfam" id="PF00100">
    <property type="entry name" value="Zona_pellucida"/>
    <property type="match status" value="1"/>
</dbReference>
<name>A0ABN7T6K2_OIKDI</name>
<evidence type="ECO:0000313" key="7">
    <source>
        <dbReference type="Proteomes" id="UP001158576"/>
    </source>
</evidence>
<protein>
    <submittedName>
        <fullName evidence="6">Oidioi.mRNA.OKI2018_I69.chr2.g6826.t1.cds</fullName>
    </submittedName>
</protein>
<dbReference type="InterPro" id="IPR001507">
    <property type="entry name" value="ZP_dom"/>
</dbReference>